<feature type="domain" description="NlpC/P60" evidence="6">
    <location>
        <begin position="136"/>
        <end position="250"/>
    </location>
</feature>
<evidence type="ECO:0000256" key="2">
    <source>
        <dbReference type="ARBA" id="ARBA00022670"/>
    </source>
</evidence>
<proteinExistence type="inferred from homology"/>
<dbReference type="AlphaFoldDB" id="A0A9Q8CJ79"/>
<dbReference type="PANTHER" id="PTHR47053:SF1">
    <property type="entry name" value="MUREIN DD-ENDOPEPTIDASE MEPH-RELATED"/>
    <property type="match status" value="1"/>
</dbReference>
<evidence type="ECO:0000313" key="8">
    <source>
        <dbReference type="Proteomes" id="UP000295280"/>
    </source>
</evidence>
<dbReference type="RefSeq" id="WP_133418285.1">
    <property type="nucleotide sequence ID" value="NZ_SCWD01000005.1"/>
</dbReference>
<gene>
    <name evidence="7" type="ORF">ERX40_09605</name>
</gene>
<comment type="similarity">
    <text evidence="1">Belongs to the peptidase C40 family.</text>
</comment>
<dbReference type="Proteomes" id="UP000295280">
    <property type="component" value="Unassembled WGS sequence"/>
</dbReference>
<evidence type="ECO:0000256" key="3">
    <source>
        <dbReference type="ARBA" id="ARBA00022801"/>
    </source>
</evidence>
<dbReference type="PROSITE" id="PS51935">
    <property type="entry name" value="NLPC_P60"/>
    <property type="match status" value="1"/>
</dbReference>
<evidence type="ECO:0000259" key="6">
    <source>
        <dbReference type="PROSITE" id="PS51935"/>
    </source>
</evidence>
<dbReference type="PANTHER" id="PTHR47053">
    <property type="entry name" value="MUREIN DD-ENDOPEPTIDASE MEPH-RELATED"/>
    <property type="match status" value="1"/>
</dbReference>
<evidence type="ECO:0000256" key="1">
    <source>
        <dbReference type="ARBA" id="ARBA00007074"/>
    </source>
</evidence>
<dbReference type="SUPFAM" id="SSF54001">
    <property type="entry name" value="Cysteine proteinases"/>
    <property type="match status" value="1"/>
</dbReference>
<feature type="signal peptide" evidence="5">
    <location>
        <begin position="1"/>
        <end position="26"/>
    </location>
</feature>
<keyword evidence="5" id="KW-0732">Signal</keyword>
<keyword evidence="3" id="KW-0378">Hydrolase</keyword>
<name>A0A9Q8CJ79_9STAP</name>
<reference evidence="7 8" key="1">
    <citation type="submission" date="2019-01" db="EMBL/GenBank/DDBJ databases">
        <title>Draft genome sequences of the type strains of six Macrococcus species.</title>
        <authorList>
            <person name="Mazhar S."/>
            <person name="Altermann E."/>
            <person name="Hill C."/>
            <person name="Mcauliffe O."/>
        </authorList>
    </citation>
    <scope>NUCLEOTIDE SEQUENCE [LARGE SCALE GENOMIC DNA]</scope>
    <source>
        <strain evidence="7 8">ATCC 51828</strain>
    </source>
</reference>
<dbReference type="InterPro" id="IPR038765">
    <property type="entry name" value="Papain-like_cys_pep_sf"/>
</dbReference>
<accession>A0A9Q8CJ79</accession>
<dbReference type="GO" id="GO:0008234">
    <property type="term" value="F:cysteine-type peptidase activity"/>
    <property type="evidence" value="ECO:0007669"/>
    <property type="project" value="UniProtKB-KW"/>
</dbReference>
<evidence type="ECO:0000256" key="4">
    <source>
        <dbReference type="ARBA" id="ARBA00022807"/>
    </source>
</evidence>
<dbReference type="GO" id="GO:0006508">
    <property type="term" value="P:proteolysis"/>
    <property type="evidence" value="ECO:0007669"/>
    <property type="project" value="UniProtKB-KW"/>
</dbReference>
<keyword evidence="2" id="KW-0645">Protease</keyword>
<sequence>MKKTVLTLTTLAGLATLGANTNHADAAAYTIDEVNAMQGEQQVQAPASNQSYSYTYVINQDGSRTYNYSNGYSRTTAATSYSAPSTITNYNTTNNYAAPVTNNVQANTNFDRVSYSNNTTSTYTAPVAKKAVAATTSVNNNVASVARSVAAGKSYVFGGNSATAVDCSSFAQQVMAAMGKSIPRTTWAQMAAGTAVSTPQPGDLVYFNGGSHVGVYIGNGQMIDALNPQAGIGQRAVSYIDGSVTGYYRF</sequence>
<evidence type="ECO:0000256" key="5">
    <source>
        <dbReference type="SAM" id="SignalP"/>
    </source>
</evidence>
<feature type="chain" id="PRO_5040249904" evidence="5">
    <location>
        <begin position="27"/>
        <end position="250"/>
    </location>
</feature>
<protein>
    <submittedName>
        <fullName evidence="7">Peptidoglycan endopeptidase</fullName>
    </submittedName>
</protein>
<dbReference type="EMBL" id="SCWD01000005">
    <property type="protein sequence ID" value="TDL96601.1"/>
    <property type="molecule type" value="Genomic_DNA"/>
</dbReference>
<keyword evidence="4" id="KW-0788">Thiol protease</keyword>
<dbReference type="OrthoDB" id="9813368at2"/>
<dbReference type="InterPro" id="IPR051202">
    <property type="entry name" value="Peptidase_C40"/>
</dbReference>
<dbReference type="InterPro" id="IPR000064">
    <property type="entry name" value="NLP_P60_dom"/>
</dbReference>
<evidence type="ECO:0000313" key="7">
    <source>
        <dbReference type="EMBL" id="TDL96601.1"/>
    </source>
</evidence>
<organism evidence="7 8">
    <name type="scientific">Macrococcus carouselicus</name>
    <dbReference type="NCBI Taxonomy" id="69969"/>
    <lineage>
        <taxon>Bacteria</taxon>
        <taxon>Bacillati</taxon>
        <taxon>Bacillota</taxon>
        <taxon>Bacilli</taxon>
        <taxon>Bacillales</taxon>
        <taxon>Staphylococcaceae</taxon>
        <taxon>Macrococcus</taxon>
    </lineage>
</organism>
<dbReference type="Pfam" id="PF00877">
    <property type="entry name" value="NLPC_P60"/>
    <property type="match status" value="1"/>
</dbReference>
<keyword evidence="8" id="KW-1185">Reference proteome</keyword>
<dbReference type="Gene3D" id="3.90.1720.10">
    <property type="entry name" value="endopeptidase domain like (from Nostoc punctiforme)"/>
    <property type="match status" value="1"/>
</dbReference>
<comment type="caution">
    <text evidence="7">The sequence shown here is derived from an EMBL/GenBank/DDBJ whole genome shotgun (WGS) entry which is preliminary data.</text>
</comment>